<dbReference type="Pfam" id="PF01032">
    <property type="entry name" value="FecCD"/>
    <property type="match status" value="1"/>
</dbReference>
<comment type="similarity">
    <text evidence="2">Belongs to the binding-protein-dependent transport system permease family. FecCD subfamily.</text>
</comment>
<feature type="transmembrane region" description="Helical" evidence="8">
    <location>
        <begin position="257"/>
        <end position="283"/>
    </location>
</feature>
<gene>
    <name evidence="9" type="ORF">CHO01_03800</name>
    <name evidence="10" type="ORF">HNR08_002190</name>
</gene>
<evidence type="ECO:0000256" key="6">
    <source>
        <dbReference type="ARBA" id="ARBA00022989"/>
    </source>
</evidence>
<accession>A0A511F9N0</accession>
<evidence type="ECO:0000313" key="9">
    <source>
        <dbReference type="EMBL" id="GEL45264.1"/>
    </source>
</evidence>
<dbReference type="EMBL" id="JACHDN010000001">
    <property type="protein sequence ID" value="MBB5473454.1"/>
    <property type="molecule type" value="Genomic_DNA"/>
</dbReference>
<feature type="transmembrane region" description="Helical" evidence="8">
    <location>
        <begin position="29"/>
        <end position="50"/>
    </location>
</feature>
<keyword evidence="7 8" id="KW-0472">Membrane</keyword>
<feature type="transmembrane region" description="Helical" evidence="8">
    <location>
        <begin position="84"/>
        <end position="102"/>
    </location>
</feature>
<evidence type="ECO:0000256" key="7">
    <source>
        <dbReference type="ARBA" id="ARBA00023136"/>
    </source>
</evidence>
<dbReference type="OrthoDB" id="4455417at2"/>
<comment type="caution">
    <text evidence="9">The sequence shown here is derived from an EMBL/GenBank/DDBJ whole genome shotgun (WGS) entry which is preliminary data.</text>
</comment>
<evidence type="ECO:0000256" key="8">
    <source>
        <dbReference type="SAM" id="Phobius"/>
    </source>
</evidence>
<proteinExistence type="inferred from homology"/>
<dbReference type="SUPFAM" id="SSF81345">
    <property type="entry name" value="ABC transporter involved in vitamin B12 uptake, BtuC"/>
    <property type="match status" value="1"/>
</dbReference>
<evidence type="ECO:0000256" key="1">
    <source>
        <dbReference type="ARBA" id="ARBA00004651"/>
    </source>
</evidence>
<keyword evidence="6 8" id="KW-1133">Transmembrane helix</keyword>
<dbReference type="InterPro" id="IPR037294">
    <property type="entry name" value="ABC_BtuC-like"/>
</dbReference>
<evidence type="ECO:0000256" key="2">
    <source>
        <dbReference type="ARBA" id="ARBA00007935"/>
    </source>
</evidence>
<dbReference type="PANTHER" id="PTHR30472">
    <property type="entry name" value="FERRIC ENTEROBACTIN TRANSPORT SYSTEM PERMEASE PROTEIN"/>
    <property type="match status" value="1"/>
</dbReference>
<reference evidence="9 11" key="1">
    <citation type="submission" date="2019-07" db="EMBL/GenBank/DDBJ databases">
        <title>Whole genome shotgun sequence of Cellulomonas hominis NBRC 16055.</title>
        <authorList>
            <person name="Hosoyama A."/>
            <person name="Uohara A."/>
            <person name="Ohji S."/>
            <person name="Ichikawa N."/>
        </authorList>
    </citation>
    <scope>NUCLEOTIDE SEQUENCE [LARGE SCALE GENOMIC DNA]</scope>
    <source>
        <strain evidence="9 11">NBRC 16055</strain>
    </source>
</reference>
<reference evidence="10 12" key="2">
    <citation type="submission" date="2020-08" db="EMBL/GenBank/DDBJ databases">
        <title>Sequencing the genomes of 1000 actinobacteria strains.</title>
        <authorList>
            <person name="Klenk H.-P."/>
        </authorList>
    </citation>
    <scope>NUCLEOTIDE SEQUENCE [LARGE SCALE GENOMIC DNA]</scope>
    <source>
        <strain evidence="10 12">DSM 9581</strain>
    </source>
</reference>
<evidence type="ECO:0000313" key="12">
    <source>
        <dbReference type="Proteomes" id="UP000564629"/>
    </source>
</evidence>
<evidence type="ECO:0000313" key="11">
    <source>
        <dbReference type="Proteomes" id="UP000321723"/>
    </source>
</evidence>
<dbReference type="Gene3D" id="1.10.3470.10">
    <property type="entry name" value="ABC transporter involved in vitamin B12 uptake, BtuC"/>
    <property type="match status" value="1"/>
</dbReference>
<dbReference type="RefSeq" id="WP_146832709.1">
    <property type="nucleotide sequence ID" value="NZ_BJVQ01000003.1"/>
</dbReference>
<feature type="transmembrane region" description="Helical" evidence="8">
    <location>
        <begin position="210"/>
        <end position="230"/>
    </location>
</feature>
<evidence type="ECO:0000313" key="10">
    <source>
        <dbReference type="EMBL" id="MBB5473454.1"/>
    </source>
</evidence>
<dbReference type="PANTHER" id="PTHR30472:SF24">
    <property type="entry name" value="FERRIC ENTEROBACTIN TRANSPORT SYSTEM PERMEASE PROTEIN FEPG"/>
    <property type="match status" value="1"/>
</dbReference>
<dbReference type="AlphaFoldDB" id="A0A511F9N0"/>
<feature type="transmembrane region" description="Helical" evidence="8">
    <location>
        <begin position="114"/>
        <end position="132"/>
    </location>
</feature>
<protein>
    <submittedName>
        <fullName evidence="9">ABC transporter permease</fullName>
    </submittedName>
    <submittedName>
        <fullName evidence="10">Iron complex transport system permease protein</fullName>
    </submittedName>
</protein>
<keyword evidence="11" id="KW-1185">Reference proteome</keyword>
<dbReference type="GO" id="GO:0005886">
    <property type="term" value="C:plasma membrane"/>
    <property type="evidence" value="ECO:0007669"/>
    <property type="project" value="UniProtKB-SubCell"/>
</dbReference>
<sequence>MSAPALGRTAGADRTAPARRPAIRVNRRAVVVCLGALLATAVLALVTIAVGELGITPAELPAVLAGEGSRAQEWVLWSNRAPRIGVAALAGAAFGVAGSLFQSVTRNPLGSPDVIGLGAGAAAGAAAATLVWPGVLPAPVGALLGAGLAVGAVLLGAGRGVRAPFRMVVVGIAIGAMSLAFVQLALARATAEEAQQVAAWLNGSLLSRNAGHVATIGVALVVLLPCALALTRRLQLVEMGDDAATALGVDPGRTRTLAIAVGVALTAAAVSVCGPVAFIALTAPQIARRLTGSTGPGMAAAACTGAVLLVGADLLAQHAPWGVQYPVGVLTALLGGTYLAYLLVREWRKGTA</sequence>
<evidence type="ECO:0000256" key="4">
    <source>
        <dbReference type="ARBA" id="ARBA00022475"/>
    </source>
</evidence>
<feature type="transmembrane region" description="Helical" evidence="8">
    <location>
        <begin position="168"/>
        <end position="190"/>
    </location>
</feature>
<organism evidence="9 11">
    <name type="scientific">Cellulomonas hominis</name>
    <dbReference type="NCBI Taxonomy" id="156981"/>
    <lineage>
        <taxon>Bacteria</taxon>
        <taxon>Bacillati</taxon>
        <taxon>Actinomycetota</taxon>
        <taxon>Actinomycetes</taxon>
        <taxon>Micrococcales</taxon>
        <taxon>Cellulomonadaceae</taxon>
        <taxon>Cellulomonas</taxon>
    </lineage>
</organism>
<dbReference type="InterPro" id="IPR000522">
    <property type="entry name" value="ABC_transptr_permease_BtuC"/>
</dbReference>
<dbReference type="GO" id="GO:0022857">
    <property type="term" value="F:transmembrane transporter activity"/>
    <property type="evidence" value="ECO:0007669"/>
    <property type="project" value="InterPro"/>
</dbReference>
<feature type="transmembrane region" description="Helical" evidence="8">
    <location>
        <begin position="323"/>
        <end position="344"/>
    </location>
</feature>
<dbReference type="GO" id="GO:0033214">
    <property type="term" value="P:siderophore-iron import into cell"/>
    <property type="evidence" value="ECO:0007669"/>
    <property type="project" value="TreeGrafter"/>
</dbReference>
<evidence type="ECO:0000256" key="5">
    <source>
        <dbReference type="ARBA" id="ARBA00022692"/>
    </source>
</evidence>
<dbReference type="CDD" id="cd06550">
    <property type="entry name" value="TM_ABC_iron-siderophores_like"/>
    <property type="match status" value="1"/>
</dbReference>
<dbReference type="EMBL" id="BJVQ01000003">
    <property type="protein sequence ID" value="GEL45264.1"/>
    <property type="molecule type" value="Genomic_DNA"/>
</dbReference>
<comment type="subcellular location">
    <subcellularLocation>
        <location evidence="1">Cell membrane</location>
        <topology evidence="1">Multi-pass membrane protein</topology>
    </subcellularLocation>
</comment>
<keyword evidence="4" id="KW-1003">Cell membrane</keyword>
<dbReference type="Proteomes" id="UP000321723">
    <property type="component" value="Unassembled WGS sequence"/>
</dbReference>
<feature type="transmembrane region" description="Helical" evidence="8">
    <location>
        <begin position="138"/>
        <end position="156"/>
    </location>
</feature>
<name>A0A511F9N0_9CELL</name>
<evidence type="ECO:0000256" key="3">
    <source>
        <dbReference type="ARBA" id="ARBA00022448"/>
    </source>
</evidence>
<dbReference type="Proteomes" id="UP000564629">
    <property type="component" value="Unassembled WGS sequence"/>
</dbReference>
<keyword evidence="3" id="KW-0813">Transport</keyword>
<keyword evidence="5 8" id="KW-0812">Transmembrane</keyword>